<dbReference type="EMBL" id="JADNYM010000011">
    <property type="protein sequence ID" value="MBG0739742.1"/>
    <property type="molecule type" value="Genomic_DNA"/>
</dbReference>
<dbReference type="InterPro" id="IPR036962">
    <property type="entry name" value="Glyco_hydro_3_N_sf"/>
</dbReference>
<dbReference type="PANTHER" id="PTHR30480">
    <property type="entry name" value="BETA-HEXOSAMINIDASE-RELATED"/>
    <property type="match status" value="1"/>
</dbReference>
<dbReference type="Gene3D" id="3.20.20.300">
    <property type="entry name" value="Glycoside hydrolase, family 3, N-terminal domain"/>
    <property type="match status" value="1"/>
</dbReference>
<keyword evidence="3" id="KW-0326">Glycosidase</keyword>
<gene>
    <name evidence="5" type="ORF">IV500_10125</name>
</gene>
<comment type="caution">
    <text evidence="5">The sequence shown here is derived from an EMBL/GenBank/DDBJ whole genome shotgun (WGS) entry which is preliminary data.</text>
</comment>
<dbReference type="InterPro" id="IPR050226">
    <property type="entry name" value="NagZ_Beta-hexosaminidase"/>
</dbReference>
<reference evidence="5 6" key="1">
    <citation type="submission" date="2020-11" db="EMBL/GenBank/DDBJ databases">
        <title>Arthrobacter antarcticus sp. nov., isolated from Antarctic Soil.</title>
        <authorList>
            <person name="Li J."/>
        </authorList>
    </citation>
    <scope>NUCLEOTIDE SEQUENCE [LARGE SCALE GENOMIC DNA]</scope>
    <source>
        <strain evidence="5 6">Z1-20</strain>
    </source>
</reference>
<keyword evidence="6" id="KW-1185">Reference proteome</keyword>
<dbReference type="InterPro" id="IPR001764">
    <property type="entry name" value="Glyco_hydro_3_N"/>
</dbReference>
<keyword evidence="2 5" id="KW-0378">Hydrolase</keyword>
<feature type="domain" description="Glycoside hydrolase family 3 N-terminal" evidence="4">
    <location>
        <begin position="50"/>
        <end position="299"/>
    </location>
</feature>
<proteinExistence type="inferred from homology"/>
<name>A0A931CMP7_9MICC</name>
<accession>A0A931CMP7</accession>
<dbReference type="GO" id="GO:0009254">
    <property type="term" value="P:peptidoglycan turnover"/>
    <property type="evidence" value="ECO:0007669"/>
    <property type="project" value="TreeGrafter"/>
</dbReference>
<evidence type="ECO:0000313" key="6">
    <source>
        <dbReference type="Proteomes" id="UP000655366"/>
    </source>
</evidence>
<dbReference type="RefSeq" id="WP_196396682.1">
    <property type="nucleotide sequence ID" value="NZ_JADNYM010000011.1"/>
</dbReference>
<evidence type="ECO:0000259" key="4">
    <source>
        <dbReference type="Pfam" id="PF00933"/>
    </source>
</evidence>
<dbReference type="PANTHER" id="PTHR30480:SF16">
    <property type="entry name" value="GLYCOSIDE HYDROLASE FAMILY 3 DOMAIN PROTEIN"/>
    <property type="match status" value="1"/>
</dbReference>
<dbReference type="Proteomes" id="UP000655366">
    <property type="component" value="Unassembled WGS sequence"/>
</dbReference>
<dbReference type="Pfam" id="PF00933">
    <property type="entry name" value="Glyco_hydro_3"/>
    <property type="match status" value="1"/>
</dbReference>
<protein>
    <submittedName>
        <fullName evidence="5">Glycoside hydrolase family 3 protein</fullName>
    </submittedName>
</protein>
<evidence type="ECO:0000256" key="2">
    <source>
        <dbReference type="ARBA" id="ARBA00022801"/>
    </source>
</evidence>
<dbReference type="SUPFAM" id="SSF51445">
    <property type="entry name" value="(Trans)glycosidases"/>
    <property type="match status" value="1"/>
</dbReference>
<evidence type="ECO:0000313" key="5">
    <source>
        <dbReference type="EMBL" id="MBG0739742.1"/>
    </source>
</evidence>
<dbReference type="AlphaFoldDB" id="A0A931CMP7"/>
<comment type="similarity">
    <text evidence="1">Belongs to the glycosyl hydrolase 3 family.</text>
</comment>
<dbReference type="InterPro" id="IPR017853">
    <property type="entry name" value="GH"/>
</dbReference>
<evidence type="ECO:0000256" key="1">
    <source>
        <dbReference type="ARBA" id="ARBA00005336"/>
    </source>
</evidence>
<sequence>MTETTFVPAAVQSSDSLCLRRLVNGVIWPGFIGTTVPAWLRQALAEGLAGVVYFSHNFLPGTPGQPAGLSAAIRALNPLAVIGSDEEGGNVTRLQFRAGSDLPGAAVLGQLDDVALTEAAGAAIGTMCKEAGVNLVIGPVADVNTNPLNPVIGVRSFGADTDLVSRHTAAMVRGIQSTGVGACAKHFPGHGDTVGDSHTSLPRLEMTLEDVTGIHLPPFLAAVQAGAAAMMSAHIVIPELGEAPATLNPAAGELLRRNGFAGLLITDALDMAAIKDTVGMGRGAVLSLLAGADLLCVGNPANPYSSSSSNDAAHGAGAEGAGFSTGWEDYAEVFDALLAAAVDGTLPRPVLERAAGRVAAFAARSVQALTEQVQTAPVQTVPLAGDWVDAAMRACTWAGPGPVPRLPAGSTDIDVVDLRLGHNMAAGASGNFFAVALAEVLSVRTVTVQELRDGIKRIKAGTWSGNPCVVLIDALRDPCQRSPLADLAGLVPEAICINAGLADSYQPAGAGTPPPLPTINCYGSSRVSARAVVRLLMG</sequence>
<dbReference type="GO" id="GO:0005975">
    <property type="term" value="P:carbohydrate metabolic process"/>
    <property type="evidence" value="ECO:0007669"/>
    <property type="project" value="InterPro"/>
</dbReference>
<dbReference type="GO" id="GO:0004553">
    <property type="term" value="F:hydrolase activity, hydrolyzing O-glycosyl compounds"/>
    <property type="evidence" value="ECO:0007669"/>
    <property type="project" value="InterPro"/>
</dbReference>
<evidence type="ECO:0000256" key="3">
    <source>
        <dbReference type="ARBA" id="ARBA00023295"/>
    </source>
</evidence>
<organism evidence="5 6">
    <name type="scientific">Arthrobacter terrae</name>
    <dbReference type="NCBI Taxonomy" id="2935737"/>
    <lineage>
        <taxon>Bacteria</taxon>
        <taxon>Bacillati</taxon>
        <taxon>Actinomycetota</taxon>
        <taxon>Actinomycetes</taxon>
        <taxon>Micrococcales</taxon>
        <taxon>Micrococcaceae</taxon>
        <taxon>Arthrobacter</taxon>
    </lineage>
</organism>